<name>A0A8D2DPY1_SCIVU</name>
<keyword evidence="2" id="KW-1185">Reference proteome</keyword>
<protein>
    <submittedName>
        <fullName evidence="1">Uncharacterized protein</fullName>
    </submittedName>
</protein>
<sequence length="58" mass="6928">MSNTGCEWLDQGFILEVRKVTVMLLQYIVRVCHLYIRDFFQVDHTLFHQTVDTVYTTC</sequence>
<evidence type="ECO:0000313" key="2">
    <source>
        <dbReference type="Proteomes" id="UP000694564"/>
    </source>
</evidence>
<accession>A0A8D2DPY1</accession>
<dbReference type="Proteomes" id="UP000694564">
    <property type="component" value="Chromosome 1"/>
</dbReference>
<dbReference type="Ensembl" id="ENSSVLT00005030375.1">
    <property type="protein sequence ID" value="ENSSVLP00005027328.1"/>
    <property type="gene ID" value="ENSSVLG00005021625.1"/>
</dbReference>
<evidence type="ECO:0000313" key="1">
    <source>
        <dbReference type="Ensembl" id="ENSSVLP00005027328.1"/>
    </source>
</evidence>
<reference evidence="1" key="3">
    <citation type="submission" date="2025-09" db="UniProtKB">
        <authorList>
            <consortium name="Ensembl"/>
        </authorList>
    </citation>
    <scope>IDENTIFICATION</scope>
</reference>
<reference evidence="1" key="2">
    <citation type="submission" date="2025-08" db="UniProtKB">
        <authorList>
            <consortium name="Ensembl"/>
        </authorList>
    </citation>
    <scope>IDENTIFICATION</scope>
</reference>
<dbReference type="GeneTree" id="ENSGT00900000143784"/>
<reference evidence="1" key="1">
    <citation type="submission" date="2020-06" db="EMBL/GenBank/DDBJ databases">
        <authorList>
            <consortium name="Wellcome Sanger Institute Data Sharing"/>
        </authorList>
    </citation>
    <scope>NUCLEOTIDE SEQUENCE [LARGE SCALE GENOMIC DNA]</scope>
</reference>
<proteinExistence type="predicted"/>
<dbReference type="AlphaFoldDB" id="A0A8D2DPY1"/>
<organism evidence="1 2">
    <name type="scientific">Sciurus vulgaris</name>
    <name type="common">Eurasian red squirrel</name>
    <dbReference type="NCBI Taxonomy" id="55149"/>
    <lineage>
        <taxon>Eukaryota</taxon>
        <taxon>Metazoa</taxon>
        <taxon>Chordata</taxon>
        <taxon>Craniata</taxon>
        <taxon>Vertebrata</taxon>
        <taxon>Euteleostomi</taxon>
        <taxon>Mammalia</taxon>
        <taxon>Eutheria</taxon>
        <taxon>Euarchontoglires</taxon>
        <taxon>Glires</taxon>
        <taxon>Rodentia</taxon>
        <taxon>Sciuromorpha</taxon>
        <taxon>Sciuridae</taxon>
        <taxon>Sciurinae</taxon>
        <taxon>Sciurini</taxon>
        <taxon>Sciurus</taxon>
    </lineage>
</organism>